<dbReference type="Proteomes" id="UP000752012">
    <property type="component" value="Unassembled WGS sequence"/>
</dbReference>
<dbReference type="EMBL" id="JAATHJ010000039">
    <property type="protein sequence ID" value="NJP39111.1"/>
    <property type="molecule type" value="Genomic_DNA"/>
</dbReference>
<accession>A0A969TWJ0</accession>
<feature type="domain" description="General stress protein 17M-like" evidence="1">
    <location>
        <begin position="4"/>
        <end position="99"/>
    </location>
</feature>
<name>A0A969TWJ0_9BACI</name>
<dbReference type="RefSeq" id="WP_168009226.1">
    <property type="nucleotide sequence ID" value="NZ_JAATHJ010000039.1"/>
</dbReference>
<evidence type="ECO:0000313" key="3">
    <source>
        <dbReference type="Proteomes" id="UP000752012"/>
    </source>
</evidence>
<organism evidence="2 3">
    <name type="scientific">Alkalicoccus luteus</name>
    <dbReference type="NCBI Taxonomy" id="1237094"/>
    <lineage>
        <taxon>Bacteria</taxon>
        <taxon>Bacillati</taxon>
        <taxon>Bacillota</taxon>
        <taxon>Bacilli</taxon>
        <taxon>Bacillales</taxon>
        <taxon>Bacillaceae</taxon>
        <taxon>Alkalicoccus</taxon>
    </lineage>
</organism>
<protein>
    <submittedName>
        <fullName evidence="2">General stress protein</fullName>
    </submittedName>
</protein>
<dbReference type="Pfam" id="PF11181">
    <property type="entry name" value="YflT"/>
    <property type="match status" value="1"/>
</dbReference>
<evidence type="ECO:0000313" key="2">
    <source>
        <dbReference type="EMBL" id="NJP39111.1"/>
    </source>
</evidence>
<proteinExistence type="predicted"/>
<reference evidence="2 3" key="1">
    <citation type="submission" date="2020-03" db="EMBL/GenBank/DDBJ databases">
        <title>Assessment of the enzymatic potential of alkaline-tolerant lipase obtained from Bacillus luteus H11 (technogenic soil) for the bioremediation of saline soils contaminated with petroleum substances.</title>
        <authorList>
            <person name="Kalwasinska A."/>
        </authorList>
    </citation>
    <scope>NUCLEOTIDE SEQUENCE [LARGE SCALE GENOMIC DNA]</scope>
    <source>
        <strain evidence="2 3">H11</strain>
    </source>
</reference>
<evidence type="ECO:0000259" key="1">
    <source>
        <dbReference type="Pfam" id="PF11181"/>
    </source>
</evidence>
<dbReference type="InterPro" id="IPR025889">
    <property type="entry name" value="GSP17M-like_dom"/>
</dbReference>
<keyword evidence="3" id="KW-1185">Reference proteome</keyword>
<gene>
    <name evidence="2" type="ORF">HCN83_16190</name>
</gene>
<sequence>MNPLYKEFYNDQEVVDAVTGIKEKGVNEDDIYILTHDDDRTERVADNADANTVSTGDMNFGTAAKNIFRKPGDELRAKFEELGFSKDMAGELEEKLDHGKVIIVVTNAPDGMAL</sequence>
<dbReference type="AlphaFoldDB" id="A0A969TWJ0"/>
<comment type="caution">
    <text evidence="2">The sequence shown here is derived from an EMBL/GenBank/DDBJ whole genome shotgun (WGS) entry which is preliminary data.</text>
</comment>